<keyword evidence="2" id="KW-0813">Transport</keyword>
<dbReference type="InterPro" id="IPR015860">
    <property type="entry name" value="ABC_transpr_TagH-like"/>
</dbReference>
<organism evidence="7 8">
    <name type="scientific">Rossellomorea pakistanensis</name>
    <dbReference type="NCBI Taxonomy" id="992288"/>
    <lineage>
        <taxon>Bacteria</taxon>
        <taxon>Bacillati</taxon>
        <taxon>Bacillota</taxon>
        <taxon>Bacilli</taxon>
        <taxon>Bacillales</taxon>
        <taxon>Bacillaceae</taxon>
        <taxon>Rossellomorea</taxon>
    </lineage>
</organism>
<evidence type="ECO:0000256" key="4">
    <source>
        <dbReference type="ARBA" id="ARBA00022840"/>
    </source>
</evidence>
<dbReference type="PROSITE" id="PS50893">
    <property type="entry name" value="ABC_TRANSPORTER_2"/>
    <property type="match status" value="1"/>
</dbReference>
<keyword evidence="3" id="KW-0547">Nucleotide-binding</keyword>
<evidence type="ECO:0000256" key="2">
    <source>
        <dbReference type="ARBA" id="ARBA00022448"/>
    </source>
</evidence>
<dbReference type="PROSITE" id="PS00211">
    <property type="entry name" value="ABC_TRANSPORTER_1"/>
    <property type="match status" value="1"/>
</dbReference>
<dbReference type="InterPro" id="IPR003439">
    <property type="entry name" value="ABC_transporter-like_ATP-bd"/>
</dbReference>
<name>A0ABS2ND38_9BACI</name>
<feature type="domain" description="ABC transporter" evidence="6">
    <location>
        <begin position="2"/>
        <end position="242"/>
    </location>
</feature>
<dbReference type="InterPro" id="IPR003593">
    <property type="entry name" value="AAA+_ATPase"/>
</dbReference>
<sequence>MIKLKDLWVSYPRQTEGIINNLKRAIRKEEKKKEFWALRGLDFEVQKGEVLGVIGRNGSGKSTLLKILSGLITPDKGEFDVKGNLPVLLSLGAGFEPDLSGKENIYLNGLLLGQTKSEIDEKMNEIVDFSELGDFIYEPVRTYSSGMRSRLAFSIAITIDPNVLLIDEVLGVGDQSFRDKSKDAILEKIKQNRTVILVTHSASLVREICDRVVWIHLGEQKEIGTVDEVVPKYVQFMREIRGQKQ</sequence>
<evidence type="ECO:0000259" key="6">
    <source>
        <dbReference type="PROSITE" id="PS50893"/>
    </source>
</evidence>
<dbReference type="Gene3D" id="3.40.50.300">
    <property type="entry name" value="P-loop containing nucleotide triphosphate hydrolases"/>
    <property type="match status" value="1"/>
</dbReference>
<evidence type="ECO:0000313" key="8">
    <source>
        <dbReference type="Proteomes" id="UP001646157"/>
    </source>
</evidence>
<dbReference type="InterPro" id="IPR027417">
    <property type="entry name" value="P-loop_NTPase"/>
</dbReference>
<proteinExistence type="inferred from homology"/>
<dbReference type="PANTHER" id="PTHR46743">
    <property type="entry name" value="TEICHOIC ACIDS EXPORT ATP-BINDING PROTEIN TAGH"/>
    <property type="match status" value="1"/>
</dbReference>
<dbReference type="Proteomes" id="UP001646157">
    <property type="component" value="Unassembled WGS sequence"/>
</dbReference>
<dbReference type="SMART" id="SM00382">
    <property type="entry name" value="AAA"/>
    <property type="match status" value="1"/>
</dbReference>
<gene>
    <name evidence="7" type="ORF">JOC86_002305</name>
</gene>
<dbReference type="PANTHER" id="PTHR46743:SF2">
    <property type="entry name" value="TEICHOIC ACIDS EXPORT ATP-BINDING PROTEIN TAGH"/>
    <property type="match status" value="1"/>
</dbReference>
<accession>A0ABS2ND38</accession>
<dbReference type="SUPFAM" id="SSF52540">
    <property type="entry name" value="P-loop containing nucleoside triphosphate hydrolases"/>
    <property type="match status" value="1"/>
</dbReference>
<dbReference type="InterPro" id="IPR050683">
    <property type="entry name" value="Bact_Polysacc_Export_ATP-bd"/>
</dbReference>
<dbReference type="InterPro" id="IPR017871">
    <property type="entry name" value="ABC_transporter-like_CS"/>
</dbReference>
<dbReference type="Pfam" id="PF00005">
    <property type="entry name" value="ABC_tran"/>
    <property type="match status" value="1"/>
</dbReference>
<dbReference type="CDD" id="cd03220">
    <property type="entry name" value="ABC_KpsT_Wzt"/>
    <property type="match status" value="1"/>
</dbReference>
<reference evidence="7 8" key="1">
    <citation type="submission" date="2021-01" db="EMBL/GenBank/DDBJ databases">
        <title>Genomic Encyclopedia of Type Strains, Phase IV (KMG-IV): sequencing the most valuable type-strain genomes for metagenomic binning, comparative biology and taxonomic classification.</title>
        <authorList>
            <person name="Goeker M."/>
        </authorList>
    </citation>
    <scope>NUCLEOTIDE SEQUENCE [LARGE SCALE GENOMIC DNA]</scope>
    <source>
        <strain evidence="7 8">DSM 24834</strain>
    </source>
</reference>
<dbReference type="EMBL" id="JAFBDZ010000002">
    <property type="protein sequence ID" value="MBM7585763.1"/>
    <property type="molecule type" value="Genomic_DNA"/>
</dbReference>
<evidence type="ECO:0000313" key="7">
    <source>
        <dbReference type="EMBL" id="MBM7585763.1"/>
    </source>
</evidence>
<comment type="similarity">
    <text evidence="1">Belongs to the ABC transporter superfamily.</text>
</comment>
<evidence type="ECO:0000256" key="3">
    <source>
        <dbReference type="ARBA" id="ARBA00022741"/>
    </source>
</evidence>
<keyword evidence="8" id="KW-1185">Reference proteome</keyword>
<comment type="caution">
    <text evidence="7">The sequence shown here is derived from an EMBL/GenBank/DDBJ whole genome shotgun (WGS) entry which is preliminary data.</text>
</comment>
<keyword evidence="4" id="KW-0067">ATP-binding</keyword>
<evidence type="ECO:0000256" key="5">
    <source>
        <dbReference type="ARBA" id="ARBA00022967"/>
    </source>
</evidence>
<protein>
    <submittedName>
        <fullName evidence="7">ABC-type polysaccharide/polyol phosphate transport system ATPase subunit</fullName>
    </submittedName>
</protein>
<evidence type="ECO:0000256" key="1">
    <source>
        <dbReference type="ARBA" id="ARBA00005417"/>
    </source>
</evidence>
<keyword evidence="5" id="KW-1278">Translocase</keyword>